<evidence type="ECO:0000313" key="1">
    <source>
        <dbReference type="EMBL" id="GGC73950.1"/>
    </source>
</evidence>
<reference evidence="1" key="1">
    <citation type="journal article" date="2014" name="Int. J. Syst. Evol. Microbiol.">
        <title>Complete genome sequence of Corynebacterium casei LMG S-19264T (=DSM 44701T), isolated from a smear-ripened cheese.</title>
        <authorList>
            <consortium name="US DOE Joint Genome Institute (JGI-PGF)"/>
            <person name="Walter F."/>
            <person name="Albersmeier A."/>
            <person name="Kalinowski J."/>
            <person name="Ruckert C."/>
        </authorList>
    </citation>
    <scope>NUCLEOTIDE SEQUENCE</scope>
    <source>
        <strain evidence="1">CGMCC 1.15478</strain>
    </source>
</reference>
<comment type="caution">
    <text evidence="1">The sequence shown here is derived from an EMBL/GenBank/DDBJ whole genome shotgun (WGS) entry which is preliminary data.</text>
</comment>
<accession>A0A916XHN0</accession>
<dbReference type="Proteomes" id="UP000641514">
    <property type="component" value="Unassembled WGS sequence"/>
</dbReference>
<dbReference type="RefSeq" id="WP_188676450.1">
    <property type="nucleotide sequence ID" value="NZ_BMJH01000003.1"/>
</dbReference>
<sequence length="181" mass="20901">MAAPFEVWHACTEVPDEALVEYPLELSSQSSGIGEIECMGFQICEWQGEWYSLQFMASEHTLDEFRTTTNMTNFEMVTVLGSSGLKYDRTSDARRDRRMFSCLVAFPFERQIVRIGIIANPTIAMGAADLRDTGRFYSYQYEERLGDRIDEFQAAGQWVPEEPCDILERVYANVREYMPQQ</sequence>
<dbReference type="AlphaFoldDB" id="A0A916XHN0"/>
<name>A0A916XHN0_9ACTN</name>
<protein>
    <submittedName>
        <fullName evidence="1">Uncharacterized protein</fullName>
    </submittedName>
</protein>
<dbReference type="EMBL" id="BMJH01000003">
    <property type="protein sequence ID" value="GGC73950.1"/>
    <property type="molecule type" value="Genomic_DNA"/>
</dbReference>
<proteinExistence type="predicted"/>
<keyword evidence="2" id="KW-1185">Reference proteome</keyword>
<evidence type="ECO:0000313" key="2">
    <source>
        <dbReference type="Proteomes" id="UP000641514"/>
    </source>
</evidence>
<gene>
    <name evidence="1" type="ORF">GCM10011410_28930</name>
</gene>
<organism evidence="1 2">
    <name type="scientific">Hoyosella rhizosphaerae</name>
    <dbReference type="NCBI Taxonomy" id="1755582"/>
    <lineage>
        <taxon>Bacteria</taxon>
        <taxon>Bacillati</taxon>
        <taxon>Actinomycetota</taxon>
        <taxon>Actinomycetes</taxon>
        <taxon>Mycobacteriales</taxon>
        <taxon>Hoyosellaceae</taxon>
        <taxon>Hoyosella</taxon>
    </lineage>
</organism>
<reference evidence="1" key="2">
    <citation type="submission" date="2020-09" db="EMBL/GenBank/DDBJ databases">
        <authorList>
            <person name="Sun Q."/>
            <person name="Zhou Y."/>
        </authorList>
    </citation>
    <scope>NUCLEOTIDE SEQUENCE</scope>
    <source>
        <strain evidence="1">CGMCC 1.15478</strain>
    </source>
</reference>